<accession>A0A5J4ZMB3</accession>
<keyword evidence="2" id="KW-1185">Reference proteome</keyword>
<evidence type="ECO:0000313" key="2">
    <source>
        <dbReference type="Proteomes" id="UP000325577"/>
    </source>
</evidence>
<evidence type="ECO:0000313" key="1">
    <source>
        <dbReference type="EMBL" id="KAA8519079.1"/>
    </source>
</evidence>
<sequence>MAVRWGDAAVVSDDDGGGVVAVRRWLWQRRAVVMESLVGGCGDAVAMGVMGDDGAVQEATGGAVVVMWSAESWCGDDGGGRERWGQRRWWRDRDGAAVQWRRDGDGDDAGVVLLGFGGAMVSWVRAGWGSGDAGRSEMMVLIGRGAVGDFDDGWSCGGVV</sequence>
<reference evidence="1 2" key="1">
    <citation type="submission" date="2019-09" db="EMBL/GenBank/DDBJ databases">
        <title>A chromosome-level genome assembly of the Chinese tupelo Nyssa sinensis.</title>
        <authorList>
            <person name="Yang X."/>
            <person name="Kang M."/>
            <person name="Yang Y."/>
            <person name="Xiong H."/>
            <person name="Wang M."/>
            <person name="Zhang Z."/>
            <person name="Wang Z."/>
            <person name="Wu H."/>
            <person name="Ma T."/>
            <person name="Liu J."/>
            <person name="Xi Z."/>
        </authorList>
    </citation>
    <scope>NUCLEOTIDE SEQUENCE [LARGE SCALE GENOMIC DNA]</scope>
    <source>
        <strain evidence="1">J267</strain>
        <tissue evidence="1">Leaf</tissue>
    </source>
</reference>
<dbReference type="Proteomes" id="UP000325577">
    <property type="component" value="Linkage Group LG6"/>
</dbReference>
<organism evidence="1 2">
    <name type="scientific">Nyssa sinensis</name>
    <dbReference type="NCBI Taxonomy" id="561372"/>
    <lineage>
        <taxon>Eukaryota</taxon>
        <taxon>Viridiplantae</taxon>
        <taxon>Streptophyta</taxon>
        <taxon>Embryophyta</taxon>
        <taxon>Tracheophyta</taxon>
        <taxon>Spermatophyta</taxon>
        <taxon>Magnoliopsida</taxon>
        <taxon>eudicotyledons</taxon>
        <taxon>Gunneridae</taxon>
        <taxon>Pentapetalae</taxon>
        <taxon>asterids</taxon>
        <taxon>Cornales</taxon>
        <taxon>Nyssaceae</taxon>
        <taxon>Nyssa</taxon>
    </lineage>
</organism>
<name>A0A5J4ZMB3_9ASTE</name>
<proteinExistence type="predicted"/>
<dbReference type="EMBL" id="CM018049">
    <property type="protein sequence ID" value="KAA8519079.1"/>
    <property type="molecule type" value="Genomic_DNA"/>
</dbReference>
<protein>
    <submittedName>
        <fullName evidence="1">Uncharacterized protein</fullName>
    </submittedName>
</protein>
<gene>
    <name evidence="1" type="ORF">F0562_013335</name>
</gene>
<dbReference type="AlphaFoldDB" id="A0A5J4ZMB3"/>